<comment type="caution">
    <text evidence="2">The sequence shown here is derived from an EMBL/GenBank/DDBJ whole genome shotgun (WGS) entry which is preliminary data.</text>
</comment>
<proteinExistence type="predicted"/>
<dbReference type="EMBL" id="BHVY01000005">
    <property type="protein sequence ID" value="GIJ88269.1"/>
    <property type="molecule type" value="Genomic_DNA"/>
</dbReference>
<dbReference type="AlphaFoldDB" id="A0A9P3EUA5"/>
<organism evidence="2 3">
    <name type="scientific">Aspergillus pseudoviridinutans</name>
    <dbReference type="NCBI Taxonomy" id="1517512"/>
    <lineage>
        <taxon>Eukaryota</taxon>
        <taxon>Fungi</taxon>
        <taxon>Dikarya</taxon>
        <taxon>Ascomycota</taxon>
        <taxon>Pezizomycotina</taxon>
        <taxon>Eurotiomycetes</taxon>
        <taxon>Eurotiomycetidae</taxon>
        <taxon>Eurotiales</taxon>
        <taxon>Aspergillaceae</taxon>
        <taxon>Aspergillus</taxon>
        <taxon>Aspergillus subgen. Fumigati</taxon>
    </lineage>
</organism>
<evidence type="ECO:0000313" key="3">
    <source>
        <dbReference type="Proteomes" id="UP001043456"/>
    </source>
</evidence>
<dbReference type="OrthoDB" id="4502091at2759"/>
<accession>A0A9P3EUA5</accession>
<dbReference type="GeneID" id="67005798"/>
<keyword evidence="1" id="KW-1133">Transmembrane helix</keyword>
<sequence>MLNCITDTVNVHQLLPTSLDLMVRRIFPGQNVAFGLSLLLFTFMFLPTLVMLLAVIVFFAFYYPRLRKLTAVHNDHYE</sequence>
<name>A0A9P3EUA5_9EURO</name>
<protein>
    <submittedName>
        <fullName evidence="2">Uncharacterized protein</fullName>
    </submittedName>
</protein>
<evidence type="ECO:0000313" key="2">
    <source>
        <dbReference type="EMBL" id="GIJ88269.1"/>
    </source>
</evidence>
<reference evidence="2 3" key="1">
    <citation type="submission" date="2018-10" db="EMBL/GenBank/DDBJ databases">
        <title>Pan-genome distribution and transcriptional activeness of fungal secondary metabolism genes in Aspergillus section Fumigati.</title>
        <authorList>
            <person name="Takahashi H."/>
            <person name="Umemura M."/>
            <person name="Ninomiya A."/>
            <person name="Kusuya Y."/>
            <person name="Urayama S."/>
            <person name="Shimizu M."/>
            <person name="Watanabe A."/>
            <person name="Kamei K."/>
            <person name="Yaguchi T."/>
            <person name="Hagiwara D."/>
        </authorList>
    </citation>
    <scope>NUCLEOTIDE SEQUENCE [LARGE SCALE GENOMIC DNA]</scope>
    <source>
        <strain evidence="2 3">IFM 55266</strain>
    </source>
</reference>
<keyword evidence="1" id="KW-0472">Membrane</keyword>
<evidence type="ECO:0000256" key="1">
    <source>
        <dbReference type="SAM" id="Phobius"/>
    </source>
</evidence>
<feature type="transmembrane region" description="Helical" evidence="1">
    <location>
        <begin position="32"/>
        <end position="63"/>
    </location>
</feature>
<keyword evidence="3" id="KW-1185">Reference proteome</keyword>
<dbReference type="RefSeq" id="XP_043159015.1">
    <property type="nucleotide sequence ID" value="XM_043303080.1"/>
</dbReference>
<keyword evidence="1" id="KW-0812">Transmembrane</keyword>
<gene>
    <name evidence="2" type="ORF">Asppvi_007188</name>
</gene>
<dbReference type="Proteomes" id="UP001043456">
    <property type="component" value="Unassembled WGS sequence"/>
</dbReference>